<dbReference type="EMBL" id="LR798290">
    <property type="protein sequence ID" value="CAB5220518.1"/>
    <property type="molecule type" value="Genomic_DNA"/>
</dbReference>
<accession>A0A6J5R1L6</accession>
<dbReference type="EMBL" id="LR797535">
    <property type="protein sequence ID" value="CAB4223422.1"/>
    <property type="molecule type" value="Genomic_DNA"/>
</dbReference>
<gene>
    <name evidence="4" type="ORF">UFOVP1219_20</name>
    <name evidence="5" type="ORF">UFOVP1671_69</name>
    <name evidence="6" type="ORF">UFOVP358_38</name>
    <name evidence="2" type="ORF">UFOVP476_66</name>
    <name evidence="3" type="ORF">UFOVP986_9</name>
</gene>
<evidence type="ECO:0000313" key="5">
    <source>
        <dbReference type="EMBL" id="CAB4223422.1"/>
    </source>
</evidence>
<reference evidence="4" key="1">
    <citation type="submission" date="2020-05" db="EMBL/GenBank/DDBJ databases">
        <authorList>
            <person name="Chiriac C."/>
            <person name="Salcher M."/>
            <person name="Ghai R."/>
            <person name="Kavagutti S V."/>
        </authorList>
    </citation>
    <scope>NUCLEOTIDE SEQUENCE</scope>
</reference>
<evidence type="ECO:0000313" key="3">
    <source>
        <dbReference type="EMBL" id="CAB4176093.1"/>
    </source>
</evidence>
<organism evidence="4">
    <name type="scientific">uncultured Caudovirales phage</name>
    <dbReference type="NCBI Taxonomy" id="2100421"/>
    <lineage>
        <taxon>Viruses</taxon>
        <taxon>Duplodnaviria</taxon>
        <taxon>Heunggongvirae</taxon>
        <taxon>Uroviricota</taxon>
        <taxon>Caudoviricetes</taxon>
        <taxon>Peduoviridae</taxon>
        <taxon>Maltschvirus</taxon>
        <taxon>Maltschvirus maltsch</taxon>
    </lineage>
</organism>
<evidence type="ECO:0000313" key="4">
    <source>
        <dbReference type="EMBL" id="CAB4191020.1"/>
    </source>
</evidence>
<dbReference type="EMBL" id="LR796453">
    <property type="protein sequence ID" value="CAB4145880.1"/>
    <property type="molecule type" value="Genomic_DNA"/>
</dbReference>
<feature type="coiled-coil region" evidence="1">
    <location>
        <begin position="9"/>
        <end position="36"/>
    </location>
</feature>
<dbReference type="EMBL" id="LR797169">
    <property type="protein sequence ID" value="CAB4191020.1"/>
    <property type="molecule type" value="Genomic_DNA"/>
</dbReference>
<proteinExistence type="predicted"/>
<sequence>MISYRVCIFASINVEAENEQEAIEQAKSAVMNNELKIREYDFEAEDRSLDSPLDILAAEWHAAWRALSTPNTLSDNDQP</sequence>
<evidence type="ECO:0000256" key="1">
    <source>
        <dbReference type="SAM" id="Coils"/>
    </source>
</evidence>
<name>A0A6J5R1L6_9CAUD</name>
<evidence type="ECO:0000313" key="6">
    <source>
        <dbReference type="EMBL" id="CAB5220518.1"/>
    </source>
</evidence>
<keyword evidence="1" id="KW-0175">Coiled coil</keyword>
<protein>
    <submittedName>
        <fullName evidence="4">Uncharacterized protein</fullName>
    </submittedName>
</protein>
<dbReference type="EMBL" id="LR796931">
    <property type="protein sequence ID" value="CAB4176093.1"/>
    <property type="molecule type" value="Genomic_DNA"/>
</dbReference>
<evidence type="ECO:0000313" key="2">
    <source>
        <dbReference type="EMBL" id="CAB4145880.1"/>
    </source>
</evidence>